<reference evidence="4" key="2">
    <citation type="submission" date="2025-08" db="UniProtKB">
        <authorList>
            <consortium name="RefSeq"/>
        </authorList>
    </citation>
    <scope>IDENTIFICATION</scope>
    <source>
        <tissue evidence="4">Leaf</tissue>
    </source>
</reference>
<dbReference type="SUPFAM" id="SSF56672">
    <property type="entry name" value="DNA/RNA polymerases"/>
    <property type="match status" value="1"/>
</dbReference>
<evidence type="ECO:0000256" key="1">
    <source>
        <dbReference type="SAM" id="MobiDB-lite"/>
    </source>
</evidence>
<dbReference type="Pfam" id="PF03732">
    <property type="entry name" value="Retrotrans_gag"/>
    <property type="match status" value="1"/>
</dbReference>
<gene>
    <name evidence="4" type="primary">LOC106760252</name>
</gene>
<feature type="compositionally biased region" description="Polar residues" evidence="1">
    <location>
        <begin position="248"/>
        <end position="261"/>
    </location>
</feature>
<evidence type="ECO:0000313" key="4">
    <source>
        <dbReference type="RefSeq" id="XP_014499201.1"/>
    </source>
</evidence>
<dbReference type="GeneID" id="106760252"/>
<dbReference type="PANTHER" id="PTHR15503:SF22">
    <property type="entry name" value="TRANSPOSON TY3-I GAG POLYPROTEIN"/>
    <property type="match status" value="1"/>
</dbReference>
<name>A0A1S3TZL6_VIGRR</name>
<dbReference type="RefSeq" id="XP_014499201.1">
    <property type="nucleotide sequence ID" value="XM_014643715.1"/>
</dbReference>
<dbReference type="InterPro" id="IPR043502">
    <property type="entry name" value="DNA/RNA_pol_sf"/>
</dbReference>
<dbReference type="InterPro" id="IPR032567">
    <property type="entry name" value="RTL1-rel"/>
</dbReference>
<accession>A0A1S3TZL6</accession>
<dbReference type="Pfam" id="PF08284">
    <property type="entry name" value="RVP_2"/>
    <property type="match status" value="1"/>
</dbReference>
<dbReference type="SUPFAM" id="SSF50630">
    <property type="entry name" value="Acid proteases"/>
    <property type="match status" value="1"/>
</dbReference>
<dbReference type="InterPro" id="IPR021109">
    <property type="entry name" value="Peptidase_aspartic_dom_sf"/>
</dbReference>
<keyword evidence="3" id="KW-1185">Reference proteome</keyword>
<reference evidence="3" key="1">
    <citation type="journal article" date="2014" name="Nat. Commun.">
        <title>Genome sequence of mungbean and insights into evolution within Vigna species.</title>
        <authorList>
            <person name="Kang Y.J."/>
            <person name="Kim S.K."/>
            <person name="Kim M.Y."/>
            <person name="Lestari P."/>
            <person name="Kim K.H."/>
            <person name="Ha B.K."/>
            <person name="Jun T.H."/>
            <person name="Hwang W.J."/>
            <person name="Lee T."/>
            <person name="Lee J."/>
            <person name="Shim S."/>
            <person name="Yoon M.Y."/>
            <person name="Jang Y.E."/>
            <person name="Han K.S."/>
            <person name="Taeprayoon P."/>
            <person name="Yoon N."/>
            <person name="Somta P."/>
            <person name="Tanya P."/>
            <person name="Kim K.S."/>
            <person name="Gwag J.G."/>
            <person name="Moon J.K."/>
            <person name="Lee Y.H."/>
            <person name="Park B.S."/>
            <person name="Bombarely A."/>
            <person name="Doyle J.J."/>
            <person name="Jackson S.A."/>
            <person name="Schafleitner R."/>
            <person name="Srinives P."/>
            <person name="Varshney R.K."/>
            <person name="Lee S.H."/>
        </authorList>
    </citation>
    <scope>NUCLEOTIDE SEQUENCE [LARGE SCALE GENOMIC DNA]</scope>
    <source>
        <strain evidence="3">cv. VC1973A</strain>
    </source>
</reference>
<dbReference type="PANTHER" id="PTHR15503">
    <property type="entry name" value="LDOC1 RELATED"/>
    <property type="match status" value="1"/>
</dbReference>
<organism evidence="3 4">
    <name type="scientific">Vigna radiata var. radiata</name>
    <name type="common">Mung bean</name>
    <name type="synonym">Phaseolus aureus</name>
    <dbReference type="NCBI Taxonomy" id="3916"/>
    <lineage>
        <taxon>Eukaryota</taxon>
        <taxon>Viridiplantae</taxon>
        <taxon>Streptophyta</taxon>
        <taxon>Embryophyta</taxon>
        <taxon>Tracheophyta</taxon>
        <taxon>Spermatophyta</taxon>
        <taxon>Magnoliopsida</taxon>
        <taxon>eudicotyledons</taxon>
        <taxon>Gunneridae</taxon>
        <taxon>Pentapetalae</taxon>
        <taxon>rosids</taxon>
        <taxon>fabids</taxon>
        <taxon>Fabales</taxon>
        <taxon>Fabaceae</taxon>
        <taxon>Papilionoideae</taxon>
        <taxon>50 kb inversion clade</taxon>
        <taxon>NPAAA clade</taxon>
        <taxon>indigoferoid/millettioid clade</taxon>
        <taxon>Phaseoleae</taxon>
        <taxon>Vigna</taxon>
    </lineage>
</organism>
<evidence type="ECO:0000259" key="2">
    <source>
        <dbReference type="Pfam" id="PF03732"/>
    </source>
</evidence>
<dbReference type="Gene3D" id="3.10.10.10">
    <property type="entry name" value="HIV Type 1 Reverse Transcriptase, subunit A, domain 1"/>
    <property type="match status" value="1"/>
</dbReference>
<dbReference type="OrthoDB" id="1428943at2759"/>
<dbReference type="InterPro" id="IPR005162">
    <property type="entry name" value="Retrotrans_gag_dom"/>
</dbReference>
<evidence type="ECO:0000313" key="3">
    <source>
        <dbReference type="Proteomes" id="UP000087766"/>
    </source>
</evidence>
<dbReference type="Gene3D" id="2.40.70.10">
    <property type="entry name" value="Acid Proteases"/>
    <property type="match status" value="1"/>
</dbReference>
<dbReference type="STRING" id="3916.A0A1S3TZL6"/>
<feature type="domain" description="Retrotransposon gag" evidence="2">
    <location>
        <begin position="123"/>
        <end position="212"/>
    </location>
</feature>
<dbReference type="CDD" id="cd00303">
    <property type="entry name" value="retropepsin_like"/>
    <property type="match status" value="1"/>
</dbReference>
<sequence length="621" mass="69936">MAENTRMKELAAEVNRLKDLPETMNKMVEALNLQDKEMKKLMELLATREKDHATRFETLESNLDSLLRLGVTQNTASSHPPFQVRNVKLDFPRFDGADVLQWIFKAEQFFGYYHTPDDQRLTIAAIHLDKEVVPWFQMQMRDNAFPTWIAFTRALELEYGPSPYECIRSSLFKLTQENSVQNYYVKFTNLANRVQGVTAEALLDCFVGGLKPDIRRDVLAQNPTTLLRCVSLAKLYEEKYISKPKPYHNTSSRNTPATNPNLSQSLKTTSLPPLLPSPTNTTPIKKMTSAEMQLRREKGLCFTCDDKFTPSHRCPNRQYLLLQLEEEEVLPAQESAPSELPLESPILLEPHLSYNALKGASGLGTMRFNGLINGVQVQVLLDSGSSNNFLQPRIAHCLKLPVEPIPEIKVLVGNGHALHAEGLVNNLEVKIQGNSLILPVYLLPVSGADLVLGASWLSTLGPHIADYSKLTIKFLSNNQFITLYGDYTQLPSQAHCHHLKRFHQTQAIAELYSLHFSFNTVSTDQPLDLPTNIAPDLAILLHTYKQVFSIPSGLPPYRLHNHSIPLIKGAQPVKVKPYRYPHSQKEQIEKMVKDMLDDGIISPSNSPFSSPIILVKKKDGT</sequence>
<proteinExistence type="predicted"/>
<dbReference type="KEGG" id="vra:106760252"/>
<dbReference type="AlphaFoldDB" id="A0A1S3TZL6"/>
<dbReference type="Proteomes" id="UP000087766">
    <property type="component" value="Chromosome 5"/>
</dbReference>
<feature type="region of interest" description="Disordered" evidence="1">
    <location>
        <begin position="244"/>
        <end position="284"/>
    </location>
</feature>
<feature type="compositionally biased region" description="Low complexity" evidence="1">
    <location>
        <begin position="262"/>
        <end position="283"/>
    </location>
</feature>
<protein>
    <submittedName>
        <fullName evidence="4">Uncharacterized protein LOC106760252</fullName>
    </submittedName>
</protein>